<sequence>MSSRGLLARCLLCTALVVVAALALVGGLSLRPAGLLAVGLAAVVTGALAAGIARESSDEDLRATVEATWQTAAVTVAVLLVLSGVAAIAGALATALVGGVAGVVGVGIWLVRSNPSRPERSAAPAPAPQAPVGQAPPTPAARPTVVAGNVAADPAPLSRLPVDALGREWVATSAALGAHLDPRSRQAIVARRAAVLDELERRDPVGFARWLAAGPLSATDPARYFRAGATGSDTA</sequence>
<evidence type="ECO:0000256" key="2">
    <source>
        <dbReference type="SAM" id="Phobius"/>
    </source>
</evidence>
<dbReference type="STRING" id="673521.SAMN05660991_03205"/>
<feature type="compositionally biased region" description="Pro residues" evidence="1">
    <location>
        <begin position="125"/>
        <end position="140"/>
    </location>
</feature>
<protein>
    <submittedName>
        <fullName evidence="3">Uncharacterized protein</fullName>
    </submittedName>
</protein>
<evidence type="ECO:0000313" key="4">
    <source>
        <dbReference type="Proteomes" id="UP000198960"/>
    </source>
</evidence>
<dbReference type="Proteomes" id="UP000198960">
    <property type="component" value="Unassembled WGS sequence"/>
</dbReference>
<keyword evidence="2" id="KW-1133">Transmembrane helix</keyword>
<gene>
    <name evidence="3" type="ORF">SAMN05660991_03205</name>
</gene>
<name>A0A1H8V1L0_9ACTN</name>
<keyword evidence="2" id="KW-0812">Transmembrane</keyword>
<feature type="region of interest" description="Disordered" evidence="1">
    <location>
        <begin position="117"/>
        <end position="141"/>
    </location>
</feature>
<dbReference type="EMBL" id="FOEE01000010">
    <property type="protein sequence ID" value="SEP09295.1"/>
    <property type="molecule type" value="Genomic_DNA"/>
</dbReference>
<feature type="transmembrane region" description="Helical" evidence="2">
    <location>
        <begin position="88"/>
        <end position="111"/>
    </location>
</feature>
<accession>A0A1H8V1L0</accession>
<keyword evidence="2" id="KW-0472">Membrane</keyword>
<feature type="transmembrane region" description="Helical" evidence="2">
    <location>
        <begin position="33"/>
        <end position="53"/>
    </location>
</feature>
<evidence type="ECO:0000256" key="1">
    <source>
        <dbReference type="SAM" id="MobiDB-lite"/>
    </source>
</evidence>
<proteinExistence type="predicted"/>
<evidence type="ECO:0000313" key="3">
    <source>
        <dbReference type="EMBL" id="SEP09295.1"/>
    </source>
</evidence>
<dbReference type="OrthoDB" id="3827100at2"/>
<dbReference type="RefSeq" id="WP_091945526.1">
    <property type="nucleotide sequence ID" value="NZ_FOEE01000010.1"/>
</dbReference>
<organism evidence="3 4">
    <name type="scientific">Trujillonella endophytica</name>
    <dbReference type="NCBI Taxonomy" id="673521"/>
    <lineage>
        <taxon>Bacteria</taxon>
        <taxon>Bacillati</taxon>
        <taxon>Actinomycetota</taxon>
        <taxon>Actinomycetes</taxon>
        <taxon>Geodermatophilales</taxon>
        <taxon>Geodermatophilaceae</taxon>
        <taxon>Trujillonella</taxon>
    </lineage>
</organism>
<feature type="transmembrane region" description="Helical" evidence="2">
    <location>
        <begin position="65"/>
        <end position="82"/>
    </location>
</feature>
<keyword evidence="4" id="KW-1185">Reference proteome</keyword>
<reference evidence="4" key="1">
    <citation type="submission" date="2016-10" db="EMBL/GenBank/DDBJ databases">
        <authorList>
            <person name="Varghese N."/>
            <person name="Submissions S."/>
        </authorList>
    </citation>
    <scope>NUCLEOTIDE SEQUENCE [LARGE SCALE GENOMIC DNA]</scope>
    <source>
        <strain evidence="4">DSM 45413</strain>
    </source>
</reference>
<dbReference type="AlphaFoldDB" id="A0A1H8V1L0"/>